<name>A0A6J7WP42_9CAUD</name>
<evidence type="ECO:0000313" key="1">
    <source>
        <dbReference type="EMBL" id="CAB5218628.1"/>
    </source>
</evidence>
<proteinExistence type="predicted"/>
<organism evidence="1">
    <name type="scientific">uncultured Caudovirales phage</name>
    <dbReference type="NCBI Taxonomy" id="2100421"/>
    <lineage>
        <taxon>Viruses</taxon>
        <taxon>Duplodnaviria</taxon>
        <taxon>Heunggongvirae</taxon>
        <taxon>Uroviricota</taxon>
        <taxon>Caudoviricetes</taxon>
        <taxon>Peduoviridae</taxon>
        <taxon>Maltschvirus</taxon>
        <taxon>Maltschvirus maltsch</taxon>
    </lineage>
</organism>
<reference evidence="1" key="1">
    <citation type="submission" date="2020-05" db="EMBL/GenBank/DDBJ databases">
        <authorList>
            <person name="Chiriac C."/>
            <person name="Salcher M."/>
            <person name="Ghai R."/>
            <person name="Kavagutti S V."/>
        </authorList>
    </citation>
    <scope>NUCLEOTIDE SEQUENCE</scope>
</reference>
<dbReference type="EMBL" id="LR798261">
    <property type="protein sequence ID" value="CAB5218628.1"/>
    <property type="molecule type" value="Genomic_DNA"/>
</dbReference>
<gene>
    <name evidence="1" type="ORF">UFOVP218_40</name>
</gene>
<sequence>MTTKTVNYTPEQTLKMIADYQAGVSVENIANDLGKTVRSIVAKLSREKVYQAKVYKNKTGETPIKKDVHADYIGMALGLPENDIESLTKANKTALAKIADFIRNEKA</sequence>
<protein>
    <submittedName>
        <fullName evidence="1">Uncharacterized protein</fullName>
    </submittedName>
</protein>
<accession>A0A6J7WP42</accession>